<keyword evidence="2" id="KW-0813">Transport</keyword>
<dbReference type="EMBL" id="CCXY01000040">
    <property type="protein sequence ID" value="CEG11250.1"/>
    <property type="molecule type" value="Genomic_DNA"/>
</dbReference>
<dbReference type="GO" id="GO:0065002">
    <property type="term" value="P:intracellular protein transmembrane transport"/>
    <property type="evidence" value="ECO:0007669"/>
    <property type="project" value="InterPro"/>
</dbReference>
<feature type="transmembrane region" description="Helical" evidence="9">
    <location>
        <begin position="202"/>
        <end position="221"/>
    </location>
</feature>
<evidence type="ECO:0000256" key="1">
    <source>
        <dbReference type="ARBA" id="ARBA00004651"/>
    </source>
</evidence>
<dbReference type="Gene3D" id="1.20.1640.10">
    <property type="entry name" value="Multidrug efflux transporter AcrB transmembrane domain"/>
    <property type="match status" value="1"/>
</dbReference>
<protein>
    <recommendedName>
        <fullName evidence="10">Protein export membrane protein SecD/SecF C-terminal domain-containing protein</fullName>
    </recommendedName>
</protein>
<evidence type="ECO:0000256" key="9">
    <source>
        <dbReference type="SAM" id="Phobius"/>
    </source>
</evidence>
<dbReference type="GO" id="GO:0005886">
    <property type="term" value="C:plasma membrane"/>
    <property type="evidence" value="ECO:0007669"/>
    <property type="project" value="UniProtKB-SubCell"/>
</dbReference>
<evidence type="ECO:0000256" key="5">
    <source>
        <dbReference type="ARBA" id="ARBA00022927"/>
    </source>
</evidence>
<evidence type="ECO:0000256" key="3">
    <source>
        <dbReference type="ARBA" id="ARBA00022475"/>
    </source>
</evidence>
<feature type="domain" description="Protein export membrane protein SecD/SecF C-terminal" evidence="10">
    <location>
        <begin position="183"/>
        <end position="355"/>
    </location>
</feature>
<evidence type="ECO:0000259" key="10">
    <source>
        <dbReference type="Pfam" id="PF02355"/>
    </source>
</evidence>
<evidence type="ECO:0000256" key="6">
    <source>
        <dbReference type="ARBA" id="ARBA00022989"/>
    </source>
</evidence>
<dbReference type="PANTHER" id="PTHR30081">
    <property type="entry name" value="PROTEIN-EXPORT MEMBRANE PROTEIN SEC"/>
    <property type="match status" value="1"/>
</dbReference>
<keyword evidence="5" id="KW-0653">Protein transport</keyword>
<dbReference type="InterPro" id="IPR024921">
    <property type="entry name" value="SecF_arc"/>
</dbReference>
<feature type="transmembrane region" description="Helical" evidence="9">
    <location>
        <begin position="295"/>
        <end position="317"/>
    </location>
</feature>
<accession>A0A098E8D9</accession>
<dbReference type="AlphaFoldDB" id="A0A098E8D9"/>
<keyword evidence="4 9" id="KW-0812">Transmembrane</keyword>
<comment type="subcellular location">
    <subcellularLocation>
        <location evidence="1">Cell membrane</location>
        <topology evidence="1">Multi-pass membrane protein</topology>
    </subcellularLocation>
</comment>
<keyword evidence="7" id="KW-0811">Translocation</keyword>
<dbReference type="InterPro" id="IPR022813">
    <property type="entry name" value="SecD/SecF_arch_bac"/>
</dbReference>
<name>A0A098E8D9_9ZZZZ</name>
<evidence type="ECO:0000256" key="4">
    <source>
        <dbReference type="ARBA" id="ARBA00022692"/>
    </source>
</evidence>
<keyword evidence="8 9" id="KW-0472">Membrane</keyword>
<evidence type="ECO:0000313" key="11">
    <source>
        <dbReference type="EMBL" id="CEG11250.1"/>
    </source>
</evidence>
<dbReference type="InterPro" id="IPR048634">
    <property type="entry name" value="SecD_SecF_C"/>
</dbReference>
<feature type="transmembrane region" description="Helical" evidence="9">
    <location>
        <begin position="256"/>
        <end position="274"/>
    </location>
</feature>
<dbReference type="SUPFAM" id="SSF82866">
    <property type="entry name" value="Multidrug efflux transporter AcrB transmembrane domain"/>
    <property type="match status" value="1"/>
</dbReference>
<dbReference type="PANTHER" id="PTHR30081:SF8">
    <property type="entry name" value="PROTEIN TRANSLOCASE SUBUNIT SECF"/>
    <property type="match status" value="1"/>
</dbReference>
<dbReference type="Pfam" id="PF02355">
    <property type="entry name" value="SecD_SecF_C"/>
    <property type="match status" value="1"/>
</dbReference>
<dbReference type="HAMAP" id="MF_01464_A">
    <property type="entry name" value="SecF_A"/>
    <property type="match status" value="1"/>
</dbReference>
<keyword evidence="6 9" id="KW-1133">Transmembrane helix</keyword>
<reference evidence="11" key="1">
    <citation type="submission" date="2014-09" db="EMBL/GenBank/DDBJ databases">
        <authorList>
            <person name="Probst J Alexander"/>
        </authorList>
    </citation>
    <scope>NUCLEOTIDE SEQUENCE</scope>
</reference>
<evidence type="ECO:0000256" key="7">
    <source>
        <dbReference type="ARBA" id="ARBA00023010"/>
    </source>
</evidence>
<organism evidence="11">
    <name type="scientific">groundwater metagenome</name>
    <dbReference type="NCBI Taxonomy" id="717931"/>
    <lineage>
        <taxon>unclassified sequences</taxon>
        <taxon>metagenomes</taxon>
        <taxon>ecological metagenomes</taxon>
    </lineage>
</organism>
<feature type="transmembrane region" description="Helical" evidence="9">
    <location>
        <begin position="12"/>
        <end position="34"/>
    </location>
</feature>
<proteinExistence type="inferred from homology"/>
<feature type="transmembrane region" description="Helical" evidence="9">
    <location>
        <begin position="329"/>
        <end position="354"/>
    </location>
</feature>
<feature type="transmembrane region" description="Helical" evidence="9">
    <location>
        <begin position="228"/>
        <end position="250"/>
    </location>
</feature>
<gene>
    <name evidence="11" type="ORF">MSIBF_A1340005</name>
</gene>
<keyword evidence="3" id="KW-1003">Cell membrane</keyword>
<sequence length="374" mass="41737">MYSKLTAKIPYKTLMAIPIVIAVVMLAVIAINGFQMSFDFSGGMSLEIYEKLSDSQINELHNGLNNANLQNLRFSYDGNTVKITTTSKISNAELLSLGQKYIEPIKLNTKNIFAINLNYAISRDAKEKLESRFGNEINITSNDDSTNIIIERRQMSEKEMKEILSDPNYDIDFIGGSYSFKHANANVGGVSPVLGAHLKEEMIWAFIAAVFFITVVIFIAYRIPIPTVAILAAALIDIIFAAGCMSIFGIELNLPTLLALVMLLGYSVDTDILLTTRILNRKTSVNETIDETIKTGLTMTFAAMGSAMTIFIVSNLTTPKIEVLSELSIVILCGLFMDIFSTWLLNTGILKWYVERKTTNVRRKKLFKFSLFHE</sequence>
<evidence type="ECO:0000256" key="8">
    <source>
        <dbReference type="ARBA" id="ARBA00023136"/>
    </source>
</evidence>
<evidence type="ECO:0000256" key="2">
    <source>
        <dbReference type="ARBA" id="ARBA00022448"/>
    </source>
</evidence>